<proteinExistence type="inferred from homology"/>
<comment type="cofactor">
    <cofactor evidence="8">
        <name>pyruvate</name>
        <dbReference type="ChEBI" id="CHEBI:15361"/>
    </cofactor>
    <text evidence="8">Binds 1 pyruvoyl group covalently per subunit.</text>
</comment>
<dbReference type="SUPFAM" id="SSF56276">
    <property type="entry name" value="S-adenosylmethionine decarboxylase"/>
    <property type="match status" value="1"/>
</dbReference>
<comment type="PTM">
    <text evidence="8">Is synthesized initially as an inactive proenzyme. Formation of the active enzyme involves a self-maturation process in which the active site pyruvoyl group is generated from an internal serine residue via an autocatalytic post-translational modification. Two non-identical subunits are generated from the proenzyme in this reaction, and the pyruvate is formed at the N-terminus of the alpha chain, which is derived from the carboxyl end of the proenzyme. The post-translation cleavage follows an unusual pathway, termed non-hydrolytic serinolysis, in which the side chain hydroxyl group of the serine supplies its oxygen atom to form the C-terminus of the beta chain, while the remainder of the serine residue undergoes an oxidative deamination to produce ammonia and the pyruvoyl group blocking the N-terminus of the alpha chain.</text>
</comment>
<dbReference type="EC" id="4.1.1.50" evidence="8"/>
<dbReference type="Pfam" id="PF02675">
    <property type="entry name" value="AdoMet_dc"/>
    <property type="match status" value="1"/>
</dbReference>
<evidence type="ECO:0000256" key="6">
    <source>
        <dbReference type="ARBA" id="ARBA00023270"/>
    </source>
</evidence>
<dbReference type="GO" id="GO:0008295">
    <property type="term" value="P:spermidine biosynthetic process"/>
    <property type="evidence" value="ECO:0007669"/>
    <property type="project" value="UniProtKB-UniRule"/>
</dbReference>
<dbReference type="GO" id="GO:0005829">
    <property type="term" value="C:cytosol"/>
    <property type="evidence" value="ECO:0007669"/>
    <property type="project" value="TreeGrafter"/>
</dbReference>
<dbReference type="STRING" id="940295.EYM_06345"/>
<keyword evidence="10" id="KW-1185">Reference proteome</keyword>
<dbReference type="KEGG" id="iis:EYM_06345"/>
<comment type="catalytic activity">
    <reaction evidence="8">
        <text>S-adenosyl-L-methionine + H(+) = S-adenosyl 3-(methylsulfanyl)propylamine + CO2</text>
        <dbReference type="Rhea" id="RHEA:15981"/>
        <dbReference type="ChEBI" id="CHEBI:15378"/>
        <dbReference type="ChEBI" id="CHEBI:16526"/>
        <dbReference type="ChEBI" id="CHEBI:57443"/>
        <dbReference type="ChEBI" id="CHEBI:59789"/>
        <dbReference type="EC" id="4.1.1.50"/>
    </reaction>
</comment>
<dbReference type="HAMAP" id="MF_00464">
    <property type="entry name" value="AdoMetDC_1"/>
    <property type="match status" value="1"/>
</dbReference>
<dbReference type="UniPathway" id="UPA00331">
    <property type="reaction ID" value="UER00451"/>
</dbReference>
<comment type="function">
    <text evidence="8">Catalyzes the decarboxylation of S-adenosylmethionine to S-adenosylmethioninamine (dcAdoMet), the propylamine donor required for the synthesis of the polyamines spermine and spermidine from the diamine putrescine.</text>
</comment>
<keyword evidence="3 8" id="KW-0620">Polyamine biosynthesis</keyword>
<feature type="active site" description="Schiff-base intermediate with substrate; via pyruvic acid" evidence="8">
    <location>
        <position position="86"/>
    </location>
</feature>
<dbReference type="Proteomes" id="UP000060778">
    <property type="component" value="Chromosome"/>
</dbReference>
<dbReference type="InterPro" id="IPR003826">
    <property type="entry name" value="AdoMetDC_fam_prok"/>
</dbReference>
<feature type="modified residue" description="Pyruvic acid (Ser); by autocatalysis" evidence="8">
    <location>
        <position position="86"/>
    </location>
</feature>
<keyword evidence="8" id="KW-0745">Spermidine biosynthesis</keyword>
<keyword evidence="7 8" id="KW-0670">Pyruvate</keyword>
<evidence type="ECO:0000256" key="5">
    <source>
        <dbReference type="ARBA" id="ARBA00023239"/>
    </source>
</evidence>
<dbReference type="PANTHER" id="PTHR33866:SF2">
    <property type="entry name" value="S-ADENOSYLMETHIONINE DECARBOXYLASE PROENZYME"/>
    <property type="match status" value="1"/>
</dbReference>
<feature type="site" description="Cleavage (non-hydrolytic); by autolysis" evidence="8">
    <location>
        <begin position="85"/>
        <end position="86"/>
    </location>
</feature>
<reference evidence="9 10" key="1">
    <citation type="submission" date="2013-11" db="EMBL/GenBank/DDBJ databases">
        <title>Comparative genomics of Ignicoccus.</title>
        <authorList>
            <person name="Podar M."/>
        </authorList>
    </citation>
    <scope>NUCLEOTIDE SEQUENCE [LARGE SCALE GENOMIC DNA]</scope>
    <source>
        <strain evidence="9 10">DSM 13165</strain>
    </source>
</reference>
<sequence>MQVKVVAMIANREILKSLERRDKGAAVYGKHVYGNLYNCDPKVLSDQRKLEEIVINAAKLGGMTLLDVKSWKIGEGVSVVGIVLESHITIHTWPELSFATVDVYSCGSHTDPERAFEYIVRELKAKKVVRGGADRSMYV</sequence>
<dbReference type="InterPro" id="IPR017716">
    <property type="entry name" value="S-AdoMet_deCOase_pro-enz"/>
</dbReference>
<keyword evidence="2 8" id="KW-0068">Autocatalytic cleavage</keyword>
<gene>
    <name evidence="8" type="primary">speH</name>
    <name evidence="9" type="ORF">EYM_06345</name>
</gene>
<feature type="chain" id="PRO_5023243621" description="S-adenosylmethionine decarboxylase alpha chain" evidence="8">
    <location>
        <begin position="86"/>
        <end position="139"/>
    </location>
</feature>
<evidence type="ECO:0000313" key="10">
    <source>
        <dbReference type="Proteomes" id="UP000060778"/>
    </source>
</evidence>
<dbReference type="InterPro" id="IPR016067">
    <property type="entry name" value="S-AdoMet_deCO2ase_core"/>
</dbReference>
<keyword evidence="6 8" id="KW-0704">Schiff base</keyword>
<comment type="pathway">
    <text evidence="8">Amine and polyamine biosynthesis; S-adenosylmethioninamine biosynthesis; S-adenosylmethioninamine from S-adenosyl-L-methionine: step 1/1.</text>
</comment>
<comment type="subunit">
    <text evidence="8">Heterotetramer of two alpha and two beta chains arranged as a dimer of alpha/beta heterodimers.</text>
</comment>
<dbReference type="PATRIC" id="fig|940295.4.peg.1227"/>
<evidence type="ECO:0000256" key="2">
    <source>
        <dbReference type="ARBA" id="ARBA00022813"/>
    </source>
</evidence>
<dbReference type="EMBL" id="CP006867">
    <property type="protein sequence ID" value="ALU11930.1"/>
    <property type="molecule type" value="Genomic_DNA"/>
</dbReference>
<evidence type="ECO:0000313" key="9">
    <source>
        <dbReference type="EMBL" id="ALU11930.1"/>
    </source>
</evidence>
<feature type="chain" id="PRO_5023243622" description="S-adenosylmethionine decarboxylase beta chain" evidence="8">
    <location>
        <begin position="1"/>
        <end position="85"/>
    </location>
</feature>
<keyword evidence="8" id="KW-0949">S-adenosyl-L-methionine</keyword>
<evidence type="ECO:0000256" key="3">
    <source>
        <dbReference type="ARBA" id="ARBA00023115"/>
    </source>
</evidence>
<dbReference type="NCBIfam" id="TIGR03330">
    <property type="entry name" value="SAM_DCase_Bsu"/>
    <property type="match status" value="1"/>
</dbReference>
<feature type="active site" description="Proton donor; for catalytic activity" evidence="8">
    <location>
        <position position="106"/>
    </location>
</feature>
<accession>A0A0U3DWR4</accession>
<keyword evidence="1 8" id="KW-0210">Decarboxylase</keyword>
<feature type="active site" description="Proton acceptor; for processing activity" evidence="8">
    <location>
        <position position="91"/>
    </location>
</feature>
<dbReference type="Gene3D" id="3.60.90.10">
    <property type="entry name" value="S-adenosylmethionine decarboxylase"/>
    <property type="match status" value="1"/>
</dbReference>
<evidence type="ECO:0000256" key="4">
    <source>
        <dbReference type="ARBA" id="ARBA00023145"/>
    </source>
</evidence>
<dbReference type="PANTHER" id="PTHR33866">
    <property type="entry name" value="S-ADENOSYLMETHIONINE DECARBOXYLASE PROENZYME"/>
    <property type="match status" value="1"/>
</dbReference>
<evidence type="ECO:0000256" key="1">
    <source>
        <dbReference type="ARBA" id="ARBA00022793"/>
    </source>
</evidence>
<dbReference type="GO" id="GO:0004014">
    <property type="term" value="F:adenosylmethionine decarboxylase activity"/>
    <property type="evidence" value="ECO:0007669"/>
    <property type="project" value="UniProtKB-UniRule"/>
</dbReference>
<dbReference type="AlphaFoldDB" id="A0A0U3DWR4"/>
<name>A0A0U3DWR4_9CREN</name>
<keyword evidence="5 8" id="KW-0456">Lyase</keyword>
<evidence type="ECO:0000256" key="7">
    <source>
        <dbReference type="ARBA" id="ARBA00023317"/>
    </source>
</evidence>
<comment type="similarity">
    <text evidence="8">Belongs to the prokaryotic AdoMetDC family. Type 1 subfamily.</text>
</comment>
<keyword evidence="4 8" id="KW-0865">Zymogen</keyword>
<evidence type="ECO:0000256" key="8">
    <source>
        <dbReference type="HAMAP-Rule" id="MF_00464"/>
    </source>
</evidence>
<protein>
    <recommendedName>
        <fullName evidence="8">S-adenosylmethionine decarboxylase proenzyme</fullName>
        <shortName evidence="8">AdoMetDC</shortName>
        <shortName evidence="8">SAMDC</shortName>
        <ecNumber evidence="8">4.1.1.50</ecNumber>
    </recommendedName>
    <component>
        <recommendedName>
            <fullName evidence="8">S-adenosylmethionine decarboxylase beta chain</fullName>
        </recommendedName>
    </component>
    <component>
        <recommendedName>
            <fullName evidence="8">S-adenosylmethionine decarboxylase alpha chain</fullName>
        </recommendedName>
    </component>
</protein>
<organism evidence="9 10">
    <name type="scientific">Ignicoccus islandicus DSM 13165</name>
    <dbReference type="NCBI Taxonomy" id="940295"/>
    <lineage>
        <taxon>Archaea</taxon>
        <taxon>Thermoproteota</taxon>
        <taxon>Thermoprotei</taxon>
        <taxon>Desulfurococcales</taxon>
        <taxon>Desulfurococcaceae</taxon>
        <taxon>Ignicoccus</taxon>
    </lineage>
</organism>